<accession>A0AAU8JFS0</accession>
<reference evidence="1" key="1">
    <citation type="submission" date="2024-07" db="EMBL/GenBank/DDBJ databases">
        <authorList>
            <person name="Kim Y.J."/>
            <person name="Jeong J.Y."/>
        </authorList>
    </citation>
    <scope>NUCLEOTIDE SEQUENCE</scope>
    <source>
        <strain evidence="1">GIHE-MW2</strain>
    </source>
</reference>
<protein>
    <submittedName>
        <fullName evidence="1">Uncharacterized protein</fullName>
    </submittedName>
</protein>
<proteinExistence type="predicted"/>
<dbReference type="EMBL" id="CP159837">
    <property type="protein sequence ID" value="XCM37138.1"/>
    <property type="molecule type" value="Genomic_DNA"/>
</dbReference>
<name>A0AAU8JFS0_9CYAN</name>
<evidence type="ECO:0000313" key="1">
    <source>
        <dbReference type="EMBL" id="XCM37138.1"/>
    </source>
</evidence>
<sequence length="105" mass="11558">MFKTNQNPKIMVVDLAAGVKVQTAIASTNQAALRSGFAGYPANPRWGAVKYRAWKTGRELRESLQEGKLVVRSSDSMLVVAKSPQNIPQPKFFQRVKVEAELAIA</sequence>
<dbReference type="RefSeq" id="WP_054470072.1">
    <property type="nucleotide sequence ID" value="NZ_CP159837.1"/>
</dbReference>
<organism evidence="1">
    <name type="scientific">Planktothricoides raciborskii GIHE-MW2</name>
    <dbReference type="NCBI Taxonomy" id="2792601"/>
    <lineage>
        <taxon>Bacteria</taxon>
        <taxon>Bacillati</taxon>
        <taxon>Cyanobacteriota</taxon>
        <taxon>Cyanophyceae</taxon>
        <taxon>Oscillatoriophycideae</taxon>
        <taxon>Oscillatoriales</taxon>
        <taxon>Oscillatoriaceae</taxon>
        <taxon>Planktothricoides</taxon>
    </lineage>
</organism>
<dbReference type="PROSITE" id="PS00430">
    <property type="entry name" value="TONB_DEPENDENT_REC_1"/>
    <property type="match status" value="1"/>
</dbReference>
<gene>
    <name evidence="1" type="ORF">ABWT76_005953</name>
</gene>
<dbReference type="InterPro" id="IPR010916">
    <property type="entry name" value="TonB_box_CS"/>
</dbReference>
<dbReference type="AlphaFoldDB" id="A0AAU8JFS0"/>